<name>A0A5B8W699_9SPHI</name>
<keyword evidence="1" id="KW-1133">Transmembrane helix</keyword>
<accession>A0A5B8W699</accession>
<dbReference type="KEGG" id="mgk:FSB76_26540"/>
<reference evidence="2 3" key="1">
    <citation type="journal article" date="2013" name="J. Microbiol.">
        <title>Mucilaginibacter ginsenosidivorax sp. nov., with ginsenoside converting activity isolated from sediment.</title>
        <authorList>
            <person name="Kim J.K."/>
            <person name="Choi T.E."/>
            <person name="Liu Q.M."/>
            <person name="Park H.Y."/>
            <person name="Yi T.H."/>
            <person name="Yoon M.H."/>
            <person name="Kim S.C."/>
            <person name="Im W.T."/>
        </authorList>
    </citation>
    <scope>NUCLEOTIDE SEQUENCE [LARGE SCALE GENOMIC DNA]</scope>
    <source>
        <strain evidence="2 3">KHI28</strain>
    </source>
</reference>
<feature type="transmembrane region" description="Helical" evidence="1">
    <location>
        <begin position="6"/>
        <end position="23"/>
    </location>
</feature>
<dbReference type="PROSITE" id="PS51257">
    <property type="entry name" value="PROKAR_LIPOPROTEIN"/>
    <property type="match status" value="1"/>
</dbReference>
<keyword evidence="1" id="KW-0472">Membrane</keyword>
<evidence type="ECO:0000313" key="3">
    <source>
        <dbReference type="Proteomes" id="UP000321362"/>
    </source>
</evidence>
<sequence length="141" mass="15266">MKRNLLFISMALTVLIGITVLIISCKKDKQKSGCTVQGGGINQEPQAVVMFYLMTDSHCGPITFNKIVNQKTGSDYYPNFSGKIDRFYDVAPACGTNNAGTVVVSVEQGYSYTYTLSCTGKTYTGTVTVNCGETCKAVELK</sequence>
<evidence type="ECO:0000256" key="1">
    <source>
        <dbReference type="SAM" id="Phobius"/>
    </source>
</evidence>
<keyword evidence="1" id="KW-0812">Transmembrane</keyword>
<keyword evidence="3" id="KW-1185">Reference proteome</keyword>
<dbReference type="EMBL" id="CP042437">
    <property type="protein sequence ID" value="QEC79333.1"/>
    <property type="molecule type" value="Genomic_DNA"/>
</dbReference>
<evidence type="ECO:0000313" key="2">
    <source>
        <dbReference type="EMBL" id="QEC79333.1"/>
    </source>
</evidence>
<evidence type="ECO:0008006" key="4">
    <source>
        <dbReference type="Google" id="ProtNLM"/>
    </source>
</evidence>
<dbReference type="RefSeq" id="WP_147058827.1">
    <property type="nucleotide sequence ID" value="NZ_CP042437.1"/>
</dbReference>
<gene>
    <name evidence="2" type="ORF">FSB76_26540</name>
</gene>
<organism evidence="2 3">
    <name type="scientific">Mucilaginibacter ginsenosidivorax</name>
    <dbReference type="NCBI Taxonomy" id="862126"/>
    <lineage>
        <taxon>Bacteria</taxon>
        <taxon>Pseudomonadati</taxon>
        <taxon>Bacteroidota</taxon>
        <taxon>Sphingobacteriia</taxon>
        <taxon>Sphingobacteriales</taxon>
        <taxon>Sphingobacteriaceae</taxon>
        <taxon>Mucilaginibacter</taxon>
    </lineage>
</organism>
<protein>
    <recommendedName>
        <fullName evidence="4">Lipoprotein</fullName>
    </recommendedName>
</protein>
<dbReference type="Proteomes" id="UP000321362">
    <property type="component" value="Chromosome"/>
</dbReference>
<proteinExistence type="predicted"/>
<dbReference type="AlphaFoldDB" id="A0A5B8W699"/>